<accession>A0A8J7B8E5</accession>
<comment type="caution">
    <text evidence="1">The sequence shown here is derived from an EMBL/GenBank/DDBJ whole genome shotgun (WGS) entry which is preliminary data.</text>
</comment>
<organism evidence="1 2">
    <name type="scientific">Lusitaniella coriacea LEGE 07157</name>
    <dbReference type="NCBI Taxonomy" id="945747"/>
    <lineage>
        <taxon>Bacteria</taxon>
        <taxon>Bacillati</taxon>
        <taxon>Cyanobacteriota</taxon>
        <taxon>Cyanophyceae</taxon>
        <taxon>Spirulinales</taxon>
        <taxon>Lusitaniellaceae</taxon>
        <taxon>Lusitaniella</taxon>
    </lineage>
</organism>
<evidence type="ECO:0000313" key="1">
    <source>
        <dbReference type="EMBL" id="MBE9115390.1"/>
    </source>
</evidence>
<evidence type="ECO:0000313" key="2">
    <source>
        <dbReference type="Proteomes" id="UP000654482"/>
    </source>
</evidence>
<name>A0A8J7B8E5_9CYAN</name>
<dbReference type="EMBL" id="JADEWZ010000006">
    <property type="protein sequence ID" value="MBE9115390.1"/>
    <property type="molecule type" value="Genomic_DNA"/>
</dbReference>
<gene>
    <name evidence="1" type="ORF">IQ249_05700</name>
</gene>
<protein>
    <submittedName>
        <fullName evidence="1">Uncharacterized protein</fullName>
    </submittedName>
</protein>
<proteinExistence type="predicted"/>
<reference evidence="1" key="1">
    <citation type="submission" date="2020-10" db="EMBL/GenBank/DDBJ databases">
        <authorList>
            <person name="Castelo-Branco R."/>
            <person name="Eusebio N."/>
            <person name="Adriana R."/>
            <person name="Vieira A."/>
            <person name="Brugerolle De Fraissinette N."/>
            <person name="Rezende De Castro R."/>
            <person name="Schneider M.P."/>
            <person name="Vasconcelos V."/>
            <person name="Leao P.N."/>
        </authorList>
    </citation>
    <scope>NUCLEOTIDE SEQUENCE</scope>
    <source>
        <strain evidence="1">LEGE 07157</strain>
    </source>
</reference>
<sequence length="65" mass="7687">MFQLSVFGRDREPFSVITPITPSVFQRDRAYYEIMRTRDRALRSSPALNRLLPEFPTNLLLLPFE</sequence>
<dbReference type="AlphaFoldDB" id="A0A8J7B8E5"/>
<dbReference type="Proteomes" id="UP000654482">
    <property type="component" value="Unassembled WGS sequence"/>
</dbReference>
<dbReference type="RefSeq" id="WP_194028478.1">
    <property type="nucleotide sequence ID" value="NZ_JADEWZ010000006.1"/>
</dbReference>
<keyword evidence="2" id="KW-1185">Reference proteome</keyword>